<dbReference type="InterPro" id="IPR051461">
    <property type="entry name" value="UPF0750_membrane"/>
</dbReference>
<keyword evidence="3 6" id="KW-0812">Transmembrane</keyword>
<evidence type="ECO:0000259" key="7">
    <source>
        <dbReference type="Pfam" id="PF10035"/>
    </source>
</evidence>
<dbReference type="Pfam" id="PF10035">
    <property type="entry name" value="DUF2179"/>
    <property type="match status" value="1"/>
</dbReference>
<dbReference type="PIRSF" id="PIRSF006483">
    <property type="entry name" value="Membrane_protein_YitT"/>
    <property type="match status" value="1"/>
</dbReference>
<feature type="transmembrane region" description="Helical" evidence="6">
    <location>
        <begin position="21"/>
        <end position="40"/>
    </location>
</feature>
<reference evidence="9" key="1">
    <citation type="submission" date="2016-10" db="EMBL/GenBank/DDBJ databases">
        <authorList>
            <person name="Varghese N."/>
            <person name="Submissions S."/>
        </authorList>
    </citation>
    <scope>NUCLEOTIDE SEQUENCE [LARGE SCALE GENOMIC DNA]</scope>
    <source>
        <strain evidence="9">DSM 21632</strain>
    </source>
</reference>
<keyword evidence="4 6" id="KW-1133">Transmembrane helix</keyword>
<dbReference type="RefSeq" id="WP_091271442.1">
    <property type="nucleotide sequence ID" value="NZ_FNDK01000002.1"/>
</dbReference>
<evidence type="ECO:0000256" key="1">
    <source>
        <dbReference type="ARBA" id="ARBA00004651"/>
    </source>
</evidence>
<dbReference type="Proteomes" id="UP000199163">
    <property type="component" value="Unassembled WGS sequence"/>
</dbReference>
<feature type="domain" description="DUF2179" evidence="7">
    <location>
        <begin position="230"/>
        <end position="284"/>
    </location>
</feature>
<dbReference type="InterPro" id="IPR019264">
    <property type="entry name" value="DUF2179"/>
</dbReference>
<dbReference type="STRING" id="568899.SAMN05192534_102159"/>
<dbReference type="GO" id="GO:0005886">
    <property type="term" value="C:plasma membrane"/>
    <property type="evidence" value="ECO:0007669"/>
    <property type="project" value="UniProtKB-SubCell"/>
</dbReference>
<comment type="subcellular location">
    <subcellularLocation>
        <location evidence="1">Cell membrane</location>
        <topology evidence="1">Multi-pass membrane protein</topology>
    </subcellularLocation>
</comment>
<evidence type="ECO:0000256" key="3">
    <source>
        <dbReference type="ARBA" id="ARBA00022692"/>
    </source>
</evidence>
<dbReference type="EMBL" id="FNDK01000002">
    <property type="protein sequence ID" value="SDH20281.1"/>
    <property type="molecule type" value="Genomic_DNA"/>
</dbReference>
<proteinExistence type="predicted"/>
<organism evidence="8 9">
    <name type="scientific">Alteribacillus persepolensis</name>
    <dbReference type="NCBI Taxonomy" id="568899"/>
    <lineage>
        <taxon>Bacteria</taxon>
        <taxon>Bacillati</taxon>
        <taxon>Bacillota</taxon>
        <taxon>Bacilli</taxon>
        <taxon>Bacillales</taxon>
        <taxon>Bacillaceae</taxon>
        <taxon>Alteribacillus</taxon>
    </lineage>
</organism>
<name>A0A1G8AHA3_9BACI</name>
<feature type="transmembrane region" description="Helical" evidence="6">
    <location>
        <begin position="157"/>
        <end position="188"/>
    </location>
</feature>
<accession>A0A1G8AHA3</accession>
<keyword evidence="9" id="KW-1185">Reference proteome</keyword>
<evidence type="ECO:0000256" key="4">
    <source>
        <dbReference type="ARBA" id="ARBA00022989"/>
    </source>
</evidence>
<gene>
    <name evidence="8" type="ORF">SAMN05192534_102159</name>
</gene>
<dbReference type="AlphaFoldDB" id="A0A1G8AHA3"/>
<evidence type="ECO:0000256" key="2">
    <source>
        <dbReference type="ARBA" id="ARBA00022475"/>
    </source>
</evidence>
<evidence type="ECO:0000256" key="6">
    <source>
        <dbReference type="SAM" id="Phobius"/>
    </source>
</evidence>
<dbReference type="InterPro" id="IPR003740">
    <property type="entry name" value="YitT"/>
</dbReference>
<dbReference type="InterPro" id="IPR015867">
    <property type="entry name" value="N-reg_PII/ATP_PRibTrfase_C"/>
</dbReference>
<dbReference type="PANTHER" id="PTHR33545">
    <property type="entry name" value="UPF0750 MEMBRANE PROTEIN YITT-RELATED"/>
    <property type="match status" value="1"/>
</dbReference>
<evidence type="ECO:0000313" key="9">
    <source>
        <dbReference type="Proteomes" id="UP000199163"/>
    </source>
</evidence>
<dbReference type="Gene3D" id="3.30.70.120">
    <property type="match status" value="1"/>
</dbReference>
<keyword evidence="5 6" id="KW-0472">Membrane</keyword>
<dbReference type="Pfam" id="PF02588">
    <property type="entry name" value="YitT_membrane"/>
    <property type="match status" value="1"/>
</dbReference>
<keyword evidence="2" id="KW-1003">Cell membrane</keyword>
<dbReference type="OrthoDB" id="1758221at2"/>
<protein>
    <submittedName>
        <fullName evidence="8">Uncharacterized membrane-anchored protein YitT, contains DUF161 and DUF2179 domains</fullName>
    </submittedName>
</protein>
<dbReference type="CDD" id="cd16380">
    <property type="entry name" value="YitT_C"/>
    <property type="match status" value="1"/>
</dbReference>
<evidence type="ECO:0000256" key="5">
    <source>
        <dbReference type="ARBA" id="ARBA00023136"/>
    </source>
</evidence>
<sequence>MRKKDKRREVMSKKQQMTLNVFYILLGSSVVAVSYNVFLLPNRIASGGLSGFATIVYEVAGIEPAITLWSLNIPLFAAGILLLGGLTYGGKTLAGTLFLPFVVYLTRNIQPAVEDPLLAALFGGIGVGIGLGLVFRAHASTGGTDLAAQIINKYTGISLGACVFVMDGFIVAASAFVFSFEFALYALIGLFVTGKTIDIVQTGLGYAKVAYIITDKQADVLPLLLNQVDRGVTTLHAHGGYTNRERPVLMCVVNRNEVTKLKQAVQSADSHAFVIVTSATEVLGEGFKKETAGYTK</sequence>
<evidence type="ECO:0000313" key="8">
    <source>
        <dbReference type="EMBL" id="SDH20281.1"/>
    </source>
</evidence>
<dbReference type="PANTHER" id="PTHR33545:SF9">
    <property type="entry name" value="UPF0750 MEMBRANE PROTEIN YITE"/>
    <property type="match status" value="1"/>
</dbReference>
<feature type="transmembrane region" description="Helical" evidence="6">
    <location>
        <begin position="75"/>
        <end position="105"/>
    </location>
</feature>
<feature type="transmembrane region" description="Helical" evidence="6">
    <location>
        <begin position="117"/>
        <end position="137"/>
    </location>
</feature>